<feature type="coiled-coil region" evidence="1">
    <location>
        <begin position="22"/>
        <end position="49"/>
    </location>
</feature>
<reference evidence="2 3" key="1">
    <citation type="submission" date="2016-10" db="EMBL/GenBank/DDBJ databases">
        <authorList>
            <person name="de Groot N.N."/>
        </authorList>
    </citation>
    <scope>NUCLEOTIDE SEQUENCE [LARGE SCALE GENOMIC DNA]</scope>
    <source>
        <strain evidence="2 3">R5</strain>
    </source>
</reference>
<sequence>MNQIINQFRRIVADDGRGDKDFTQQEERLKKAQDELKEASASLARAANHLADFVKARM</sequence>
<keyword evidence="1" id="KW-0175">Coiled coil</keyword>
<protein>
    <submittedName>
        <fullName evidence="2">Uncharacterized protein</fullName>
    </submittedName>
</protein>
<dbReference type="EMBL" id="FMZW01000045">
    <property type="protein sequence ID" value="SDF12099.1"/>
    <property type="molecule type" value="Genomic_DNA"/>
</dbReference>
<dbReference type="Proteomes" id="UP000199245">
    <property type="component" value="Unassembled WGS sequence"/>
</dbReference>
<evidence type="ECO:0000256" key="1">
    <source>
        <dbReference type="SAM" id="Coils"/>
    </source>
</evidence>
<evidence type="ECO:0000313" key="3">
    <source>
        <dbReference type="Proteomes" id="UP000199245"/>
    </source>
</evidence>
<organism evidence="2 3">
    <name type="scientific">Bradyrhizobium brasilense</name>
    <dbReference type="NCBI Taxonomy" id="1419277"/>
    <lineage>
        <taxon>Bacteria</taxon>
        <taxon>Pseudomonadati</taxon>
        <taxon>Pseudomonadota</taxon>
        <taxon>Alphaproteobacteria</taxon>
        <taxon>Hyphomicrobiales</taxon>
        <taxon>Nitrobacteraceae</taxon>
        <taxon>Bradyrhizobium</taxon>
    </lineage>
</organism>
<dbReference type="AlphaFoldDB" id="A0A1G7IIH5"/>
<accession>A0A1G7IIH5</accession>
<dbReference type="RefSeq" id="WP_176937145.1">
    <property type="nucleotide sequence ID" value="NZ_FMZW01000045.1"/>
</dbReference>
<gene>
    <name evidence="2" type="ORF">SAMN05216337_104531</name>
</gene>
<proteinExistence type="predicted"/>
<name>A0A1G7IIH5_9BRAD</name>
<evidence type="ECO:0000313" key="2">
    <source>
        <dbReference type="EMBL" id="SDF12099.1"/>
    </source>
</evidence>